<dbReference type="InterPro" id="IPR018727">
    <property type="entry name" value="DUF2267"/>
</dbReference>
<sequence length="255" mass="27836">MTYQQFLAMVARIADTDRDTAERASQAVLTVLGRHLSRGEAADVLESLPPELQAYVWSAGSPERFPPEEFLRRVAEREGTDTLTAERHARAVFTALRQATGPDEYEDVRAQLGRHYAALLDADALVPDLDTVVGTVAAKAGIDDDAARTLVEAVLETLAERIAPGDSDDLAVRLPVALHPPLHRGRDAGEQSRRMGPEEFVVRVARRAGLQPDEAARRIPTVFATLRPVVGDEFFDIIVQLPDGYRPLLGAARTG</sequence>
<dbReference type="Proteomes" id="UP000320338">
    <property type="component" value="Unassembled WGS sequence"/>
</dbReference>
<accession>A0A4Y3WHZ0</accession>
<proteinExistence type="predicted"/>
<keyword evidence="2" id="KW-1185">Reference proteome</keyword>
<dbReference type="Gene3D" id="1.10.490.110">
    <property type="entry name" value="Uncharacterized conserved protein DUF2267"/>
    <property type="match status" value="2"/>
</dbReference>
<gene>
    <name evidence="1" type="ORF">PHY01_06770</name>
</gene>
<evidence type="ECO:0000313" key="2">
    <source>
        <dbReference type="Proteomes" id="UP000320338"/>
    </source>
</evidence>
<dbReference type="Pfam" id="PF10025">
    <property type="entry name" value="DUF2267"/>
    <property type="match status" value="2"/>
</dbReference>
<dbReference type="OrthoDB" id="952780at2"/>
<reference evidence="1 2" key="1">
    <citation type="submission" date="2019-06" db="EMBL/GenBank/DDBJ databases">
        <title>Whole genome shotgun sequence of Pseudonocardia hydrocarbonoxydans NBRC 14498.</title>
        <authorList>
            <person name="Hosoyama A."/>
            <person name="Uohara A."/>
            <person name="Ohji S."/>
            <person name="Ichikawa N."/>
        </authorList>
    </citation>
    <scope>NUCLEOTIDE SEQUENCE [LARGE SCALE GENOMIC DNA]</scope>
    <source>
        <strain evidence="1 2">NBRC 14498</strain>
    </source>
</reference>
<dbReference type="InterPro" id="IPR038282">
    <property type="entry name" value="DUF2267_sf"/>
</dbReference>
<protein>
    <recommendedName>
        <fullName evidence="3">DUF2267 domain-containing protein</fullName>
    </recommendedName>
</protein>
<organism evidence="1 2">
    <name type="scientific">Pseudonocardia hydrocarbonoxydans</name>
    <dbReference type="NCBI Taxonomy" id="76726"/>
    <lineage>
        <taxon>Bacteria</taxon>
        <taxon>Bacillati</taxon>
        <taxon>Actinomycetota</taxon>
        <taxon>Actinomycetes</taxon>
        <taxon>Pseudonocardiales</taxon>
        <taxon>Pseudonocardiaceae</taxon>
        <taxon>Pseudonocardia</taxon>
    </lineage>
</organism>
<dbReference type="AlphaFoldDB" id="A0A4Y3WHZ0"/>
<dbReference type="EMBL" id="BJNG01000005">
    <property type="protein sequence ID" value="GEC18394.1"/>
    <property type="molecule type" value="Genomic_DNA"/>
</dbReference>
<comment type="caution">
    <text evidence="1">The sequence shown here is derived from an EMBL/GenBank/DDBJ whole genome shotgun (WGS) entry which is preliminary data.</text>
</comment>
<evidence type="ECO:0008006" key="3">
    <source>
        <dbReference type="Google" id="ProtNLM"/>
    </source>
</evidence>
<dbReference type="RefSeq" id="WP_141276931.1">
    <property type="nucleotide sequence ID" value="NZ_BAAARZ010000037.1"/>
</dbReference>
<evidence type="ECO:0000313" key="1">
    <source>
        <dbReference type="EMBL" id="GEC18394.1"/>
    </source>
</evidence>
<name>A0A4Y3WHZ0_9PSEU</name>